<feature type="transmembrane region" description="Helical" evidence="6">
    <location>
        <begin position="180"/>
        <end position="200"/>
    </location>
</feature>
<sequence>MTGFLFENAWMIPALPLISILLIGLFATGSNARAAGIIGSVAIGTAFLLTCGLGLSYLSSAESGATAVTWSIEWLRYQDHLVVSMGTLIDPISLLLLFVVTSVSLLVHVYSIGYMAGDEGYSRYFVFLSLFTFSMLGLVLAPNLLQMYVFWELVGVSSFLLIGFYYTLPEAIAASKKAFIVTRFADLFFLAGILVLGFFVHQLVVDPAWGGVTGTAGQSTAATQALDFATINSQPVLANLKDQEGVFGLDLLTVAMLLVFIGAAGKSAMFPLHVWLPDAMAGPTPVSALIHAATMVVAGVYLVARLFPGFAASGDALDVVAAVGCFTCLFAALIACTQTDIKRVLAFSTLSQIGYMMLALGVASAEHPAGLGAAMFHLFTHAFFKALLFLGAGSVIHAVHSNDVADMGGLRKKMPLTHATFLIATIAIAGVPPLAGFFSKDEILGAALDGEHHLVFGVGLFVAALTAFYMFRLYILTFLGGHQSDGAAKAHESPPVMTIPLVVLGVMSVCGGWIAVSQFVLPGVELHAHLLVMGLSVAAAVVGIGAAFWLYGGQTNRAKRMAESMGGIYRLVQNKFYIDEVYLFLTKLIFRFIAAPAAWFDRHVVDAAMNFSATVVRWCGARLNVLQTGQVQTYGIWMINGTILVVLFLWLVQR</sequence>
<gene>
    <name evidence="9" type="primary">nuoL</name>
    <name evidence="9" type="ORF">Enr13x_22760</name>
</gene>
<feature type="transmembrane region" description="Helical" evidence="6">
    <location>
        <begin position="124"/>
        <end position="142"/>
    </location>
</feature>
<dbReference type="InterPro" id="IPR003945">
    <property type="entry name" value="NU5C-like"/>
</dbReference>
<dbReference type="EMBL" id="CP037423">
    <property type="protein sequence ID" value="QDV42429.1"/>
    <property type="molecule type" value="Genomic_DNA"/>
</dbReference>
<dbReference type="GO" id="GO:0008137">
    <property type="term" value="F:NADH dehydrogenase (ubiquinone) activity"/>
    <property type="evidence" value="ECO:0007669"/>
    <property type="project" value="InterPro"/>
</dbReference>
<accession>A0A518HNM7</accession>
<feature type="domain" description="NADH:quinone oxidoreductase/Mrp antiporter transmembrane" evidence="7">
    <location>
        <begin position="141"/>
        <end position="466"/>
    </location>
</feature>
<evidence type="ECO:0000259" key="8">
    <source>
        <dbReference type="Pfam" id="PF00662"/>
    </source>
</evidence>
<feature type="domain" description="NADH-Ubiquinone oxidoreductase (complex I) chain 5 N-terminal" evidence="8">
    <location>
        <begin position="74"/>
        <end position="125"/>
    </location>
</feature>
<proteinExistence type="predicted"/>
<evidence type="ECO:0000256" key="3">
    <source>
        <dbReference type="ARBA" id="ARBA00022989"/>
    </source>
</evidence>
<feature type="transmembrane region" description="Helical" evidence="6">
    <location>
        <begin position="344"/>
        <end position="363"/>
    </location>
</feature>
<feature type="transmembrane region" description="Helical" evidence="6">
    <location>
        <begin position="528"/>
        <end position="551"/>
    </location>
</feature>
<dbReference type="EC" id="1.6.5.11" evidence="9"/>
<evidence type="ECO:0000256" key="4">
    <source>
        <dbReference type="ARBA" id="ARBA00023136"/>
    </source>
</evidence>
<dbReference type="NCBIfam" id="TIGR01974">
    <property type="entry name" value="NDH_I_L"/>
    <property type="match status" value="1"/>
</dbReference>
<dbReference type="PRINTS" id="PR01435">
    <property type="entry name" value="NPOXDRDTASE5"/>
</dbReference>
<dbReference type="InterPro" id="IPR018393">
    <property type="entry name" value="NADHpl_OxRdtase_5_subgr"/>
</dbReference>
<reference evidence="9 10" key="1">
    <citation type="submission" date="2019-03" db="EMBL/GenBank/DDBJ databases">
        <title>Deep-cultivation of Planctomycetes and their phenomic and genomic characterization uncovers novel biology.</title>
        <authorList>
            <person name="Wiegand S."/>
            <person name="Jogler M."/>
            <person name="Boedeker C."/>
            <person name="Pinto D."/>
            <person name="Vollmers J."/>
            <person name="Rivas-Marin E."/>
            <person name="Kohn T."/>
            <person name="Peeters S.H."/>
            <person name="Heuer A."/>
            <person name="Rast P."/>
            <person name="Oberbeckmann S."/>
            <person name="Bunk B."/>
            <person name="Jeske O."/>
            <person name="Meyerdierks A."/>
            <person name="Storesund J.E."/>
            <person name="Kallscheuer N."/>
            <person name="Luecker S."/>
            <person name="Lage O.M."/>
            <person name="Pohl T."/>
            <person name="Merkel B.J."/>
            <person name="Hornburger P."/>
            <person name="Mueller R.-W."/>
            <person name="Bruemmer F."/>
            <person name="Labrenz M."/>
            <person name="Spormann A.M."/>
            <person name="Op den Camp H."/>
            <person name="Overmann J."/>
            <person name="Amann R."/>
            <person name="Jetten M.S.M."/>
            <person name="Mascher T."/>
            <person name="Medema M.H."/>
            <person name="Devos D.P."/>
            <person name="Kaster A.-K."/>
            <person name="Ovreas L."/>
            <person name="Rohde M."/>
            <person name="Galperin M.Y."/>
            <person name="Jogler C."/>
        </authorList>
    </citation>
    <scope>NUCLEOTIDE SEQUENCE [LARGE SCALE GENOMIC DNA]</scope>
    <source>
        <strain evidence="9 10">Enr13</strain>
    </source>
</reference>
<dbReference type="Proteomes" id="UP000319004">
    <property type="component" value="Chromosome"/>
</dbReference>
<dbReference type="RefSeq" id="WP_197455940.1">
    <property type="nucleotide sequence ID" value="NZ_CP037423.1"/>
</dbReference>
<feature type="transmembrane region" description="Helical" evidence="6">
    <location>
        <begin position="634"/>
        <end position="652"/>
    </location>
</feature>
<feature type="transmembrane region" description="Helical" evidence="6">
    <location>
        <begin position="496"/>
        <end position="516"/>
    </location>
</feature>
<dbReference type="GO" id="GO:0003954">
    <property type="term" value="F:NADH dehydrogenase activity"/>
    <property type="evidence" value="ECO:0007669"/>
    <property type="project" value="TreeGrafter"/>
</dbReference>
<evidence type="ECO:0000256" key="5">
    <source>
        <dbReference type="RuleBase" id="RU000320"/>
    </source>
</evidence>
<evidence type="ECO:0000256" key="6">
    <source>
        <dbReference type="SAM" id="Phobius"/>
    </source>
</evidence>
<keyword evidence="9" id="KW-0560">Oxidoreductase</keyword>
<organism evidence="9 10">
    <name type="scientific">Stieleria neptunia</name>
    <dbReference type="NCBI Taxonomy" id="2527979"/>
    <lineage>
        <taxon>Bacteria</taxon>
        <taxon>Pseudomonadati</taxon>
        <taxon>Planctomycetota</taxon>
        <taxon>Planctomycetia</taxon>
        <taxon>Pirellulales</taxon>
        <taxon>Pirellulaceae</taxon>
        <taxon>Stieleria</taxon>
    </lineage>
</organism>
<evidence type="ECO:0000256" key="2">
    <source>
        <dbReference type="ARBA" id="ARBA00022692"/>
    </source>
</evidence>
<dbReference type="GO" id="GO:0012505">
    <property type="term" value="C:endomembrane system"/>
    <property type="evidence" value="ECO:0007669"/>
    <property type="project" value="UniProtKB-SubCell"/>
</dbReference>
<evidence type="ECO:0000313" key="10">
    <source>
        <dbReference type="Proteomes" id="UP000319004"/>
    </source>
</evidence>
<evidence type="ECO:0000256" key="1">
    <source>
        <dbReference type="ARBA" id="ARBA00004127"/>
    </source>
</evidence>
<dbReference type="GO" id="GO:0016020">
    <property type="term" value="C:membrane"/>
    <property type="evidence" value="ECO:0007669"/>
    <property type="project" value="UniProtKB-SubCell"/>
</dbReference>
<feature type="transmembrane region" description="Helical" evidence="6">
    <location>
        <begin position="34"/>
        <end position="58"/>
    </location>
</feature>
<feature type="transmembrane region" description="Helical" evidence="6">
    <location>
        <begin position="286"/>
        <end position="307"/>
    </location>
</feature>
<evidence type="ECO:0000259" key="7">
    <source>
        <dbReference type="Pfam" id="PF00361"/>
    </source>
</evidence>
<dbReference type="PANTHER" id="PTHR42829:SF2">
    <property type="entry name" value="NADH-UBIQUINONE OXIDOREDUCTASE CHAIN 5"/>
    <property type="match status" value="1"/>
</dbReference>
<feature type="transmembrane region" description="Helical" evidence="6">
    <location>
        <begin position="245"/>
        <end position="265"/>
    </location>
</feature>
<comment type="subcellular location">
    <subcellularLocation>
        <location evidence="1">Endomembrane system</location>
        <topology evidence="1">Multi-pass membrane protein</topology>
    </subcellularLocation>
    <subcellularLocation>
        <location evidence="5">Membrane</location>
        <topology evidence="5">Multi-pass membrane protein</topology>
    </subcellularLocation>
</comment>
<keyword evidence="4 6" id="KW-0472">Membrane</keyword>
<feature type="transmembrane region" description="Helical" evidence="6">
    <location>
        <begin position="6"/>
        <end position="27"/>
    </location>
</feature>
<dbReference type="InterPro" id="IPR001750">
    <property type="entry name" value="ND/Mrp_TM"/>
</dbReference>
<feature type="transmembrane region" description="Helical" evidence="6">
    <location>
        <begin position="419"/>
        <end position="439"/>
    </location>
</feature>
<evidence type="ECO:0000313" key="9">
    <source>
        <dbReference type="EMBL" id="QDV42429.1"/>
    </source>
</evidence>
<dbReference type="GO" id="GO:0042773">
    <property type="term" value="P:ATP synthesis coupled electron transport"/>
    <property type="evidence" value="ECO:0007669"/>
    <property type="project" value="InterPro"/>
</dbReference>
<feature type="transmembrane region" description="Helical" evidence="6">
    <location>
        <begin position="581"/>
        <end position="600"/>
    </location>
</feature>
<keyword evidence="2 5" id="KW-0812">Transmembrane</keyword>
<feature type="transmembrane region" description="Helical" evidence="6">
    <location>
        <begin position="92"/>
        <end position="112"/>
    </location>
</feature>
<dbReference type="NCBIfam" id="NF005141">
    <property type="entry name" value="PRK06590.1"/>
    <property type="match status" value="1"/>
</dbReference>
<dbReference type="PANTHER" id="PTHR42829">
    <property type="entry name" value="NADH-UBIQUINONE OXIDOREDUCTASE CHAIN 5"/>
    <property type="match status" value="1"/>
</dbReference>
<feature type="transmembrane region" description="Helical" evidence="6">
    <location>
        <begin position="454"/>
        <end position="475"/>
    </location>
</feature>
<dbReference type="Pfam" id="PF00361">
    <property type="entry name" value="Proton_antipo_M"/>
    <property type="match status" value="1"/>
</dbReference>
<protein>
    <submittedName>
        <fullName evidence="9">NADH-quinone oxidoreductase subunit L</fullName>
        <ecNumber evidence="9">1.6.5.11</ecNumber>
    </submittedName>
</protein>
<keyword evidence="3 6" id="KW-1133">Transmembrane helix</keyword>
<dbReference type="Pfam" id="PF00662">
    <property type="entry name" value="Proton_antipo_N"/>
    <property type="match status" value="1"/>
</dbReference>
<name>A0A518HNM7_9BACT</name>
<feature type="transmembrane region" description="Helical" evidence="6">
    <location>
        <begin position="375"/>
        <end position="399"/>
    </location>
</feature>
<dbReference type="PRINTS" id="PR01434">
    <property type="entry name" value="NADHDHGNASE5"/>
</dbReference>
<dbReference type="AlphaFoldDB" id="A0A518HNM7"/>
<keyword evidence="10" id="KW-1185">Reference proteome</keyword>
<dbReference type="KEGG" id="snep:Enr13x_22760"/>
<dbReference type="Gene3D" id="1.20.5.2700">
    <property type="match status" value="1"/>
</dbReference>
<dbReference type="GO" id="GO:0015990">
    <property type="term" value="P:electron transport coupled proton transport"/>
    <property type="evidence" value="ECO:0007669"/>
    <property type="project" value="TreeGrafter"/>
</dbReference>
<dbReference type="InterPro" id="IPR001516">
    <property type="entry name" value="Proton_antipo_N"/>
</dbReference>
<feature type="transmembrane region" description="Helical" evidence="6">
    <location>
        <begin position="148"/>
        <end position="168"/>
    </location>
</feature>
<feature type="transmembrane region" description="Helical" evidence="6">
    <location>
        <begin position="319"/>
        <end position="337"/>
    </location>
</feature>